<dbReference type="Gene3D" id="3.55.50.10">
    <property type="entry name" value="Baseplate protein-like domains"/>
    <property type="match status" value="1"/>
</dbReference>
<gene>
    <name evidence="2" type="ORF">SAMN04515671_0926</name>
</gene>
<dbReference type="SUPFAM" id="SSF69255">
    <property type="entry name" value="gp5 N-terminal domain-like"/>
    <property type="match status" value="1"/>
</dbReference>
<dbReference type="Pfam" id="PF04717">
    <property type="entry name" value="Phage_base_V"/>
    <property type="match status" value="1"/>
</dbReference>
<keyword evidence="3" id="KW-1185">Reference proteome</keyword>
<organism evidence="2 3">
    <name type="scientific">Nakamurella panacisegetis</name>
    <dbReference type="NCBI Taxonomy" id="1090615"/>
    <lineage>
        <taxon>Bacteria</taxon>
        <taxon>Bacillati</taxon>
        <taxon>Actinomycetota</taxon>
        <taxon>Actinomycetes</taxon>
        <taxon>Nakamurellales</taxon>
        <taxon>Nakamurellaceae</taxon>
        <taxon>Nakamurella</taxon>
    </lineage>
</organism>
<dbReference type="RefSeq" id="WP_090474794.1">
    <property type="nucleotide sequence ID" value="NZ_LT629710.1"/>
</dbReference>
<dbReference type="Gene3D" id="2.40.50.230">
    <property type="entry name" value="Gp5 N-terminal domain"/>
    <property type="match status" value="1"/>
</dbReference>
<proteinExistence type="predicted"/>
<evidence type="ECO:0000313" key="3">
    <source>
        <dbReference type="Proteomes" id="UP000198741"/>
    </source>
</evidence>
<dbReference type="Pfam" id="PF05954">
    <property type="entry name" value="Phage_GPD"/>
    <property type="match status" value="1"/>
</dbReference>
<accession>A0A1H0JIR6</accession>
<dbReference type="Gene3D" id="2.30.110.50">
    <property type="match status" value="1"/>
</dbReference>
<dbReference type="STRING" id="1090615.SAMN04515671_0926"/>
<dbReference type="EMBL" id="LT629710">
    <property type="protein sequence ID" value="SDO43472.1"/>
    <property type="molecule type" value="Genomic_DNA"/>
</dbReference>
<sequence>MTAPKMGAIAPDILVNGTALAATVLDQLTGVKVRTSLGLTGRATLRFDDIGYAIAAGATFKIGTAVEIQMDGGTSLFTGEVTGIDLQLDQGVPDLVVIADDLSYRMTLGNKVRSYTQMTYADMISKIAGEYGLSASADSTSGQFDYTLQADSDFGFVSELAERVGFDWWVEGKTLKFKKPIASSGPTLTVAEQLRQFSVRGSALHPAATTVTGWAPKTKQPVVGTASSANGAVLPTATLVSGFASVGSLASSAKLTTSAQSPFDQAEADAMAQRSVTAWASSAVTARGTTLANAAIKIGGSVTVAGAGPANGQYFVTEVEHSYSERGFETRFTAGDRRPSGLVDTLTAPKRSSFRRDGLVVGVVTAVGNSEGSPGDVKIKFPGIDDQLSSGWARLVSVGGGNKKGVTFMPEVNDEVIVGFENGDPRRPVIIGALFNGKDAQPAFVMDGSQVGSRQITSRLGHAVEFGDGAAPDKQYISLTLAGGATSVMMSKKEFAATVPAGIPLSITAGSASFKIGNDGSITIQGSKITLKADTDVEISGLNVTTKASVKASTSGTMVEMKANATLDLSASGPATVKGNPVMVN</sequence>
<dbReference type="InterPro" id="IPR006531">
    <property type="entry name" value="Gp5/Vgr_OB"/>
</dbReference>
<name>A0A1H0JIR6_9ACTN</name>
<evidence type="ECO:0000313" key="2">
    <source>
        <dbReference type="EMBL" id="SDO43472.1"/>
    </source>
</evidence>
<dbReference type="AlphaFoldDB" id="A0A1H0JIR6"/>
<evidence type="ECO:0000259" key="1">
    <source>
        <dbReference type="Pfam" id="PF04717"/>
    </source>
</evidence>
<dbReference type="Gene3D" id="4.10.220.110">
    <property type="match status" value="1"/>
</dbReference>
<reference evidence="2 3" key="1">
    <citation type="submission" date="2016-10" db="EMBL/GenBank/DDBJ databases">
        <authorList>
            <person name="de Groot N.N."/>
        </authorList>
    </citation>
    <scope>NUCLEOTIDE SEQUENCE [LARGE SCALE GENOMIC DNA]</scope>
    <source>
        <strain evidence="3">P4-7,KCTC 19426,CECT 7604</strain>
    </source>
</reference>
<feature type="domain" description="Gp5/Type VI secretion system Vgr protein OB-fold" evidence="1">
    <location>
        <begin position="361"/>
        <end position="435"/>
    </location>
</feature>
<protein>
    <submittedName>
        <fullName evidence="2">Uncharacterized conserved protein, implicated in type VI secretion and phage assembly</fullName>
    </submittedName>
</protein>
<dbReference type="OrthoDB" id="1907165at2"/>
<dbReference type="SUPFAM" id="SSF69279">
    <property type="entry name" value="Phage tail proteins"/>
    <property type="match status" value="1"/>
</dbReference>
<dbReference type="Proteomes" id="UP000198741">
    <property type="component" value="Chromosome I"/>
</dbReference>
<dbReference type="InterPro" id="IPR037026">
    <property type="entry name" value="Vgr_OB-fold_dom_sf"/>
</dbReference>